<reference evidence="1" key="1">
    <citation type="submission" date="2022-04" db="EMBL/GenBank/DDBJ databases">
        <title>Genome of the entomopathogenic fungus Entomophthora muscae.</title>
        <authorList>
            <person name="Elya C."/>
            <person name="Lovett B.R."/>
            <person name="Lee E."/>
            <person name="Macias A.M."/>
            <person name="Hajek A.E."/>
            <person name="De Bivort B.L."/>
            <person name="Kasson M.T."/>
            <person name="De Fine Licht H.H."/>
            <person name="Stajich J.E."/>
        </authorList>
    </citation>
    <scope>NUCLEOTIDE SEQUENCE</scope>
    <source>
        <strain evidence="1">Berkeley</strain>
    </source>
</reference>
<keyword evidence="2" id="KW-1185">Reference proteome</keyword>
<dbReference type="EMBL" id="QTSX02007117">
    <property type="protein sequence ID" value="KAJ9051271.1"/>
    <property type="molecule type" value="Genomic_DNA"/>
</dbReference>
<evidence type="ECO:0000313" key="2">
    <source>
        <dbReference type="Proteomes" id="UP001165960"/>
    </source>
</evidence>
<evidence type="ECO:0000313" key="1">
    <source>
        <dbReference type="EMBL" id="KAJ9051271.1"/>
    </source>
</evidence>
<dbReference type="Proteomes" id="UP001165960">
    <property type="component" value="Unassembled WGS sequence"/>
</dbReference>
<proteinExistence type="predicted"/>
<comment type="caution">
    <text evidence="1">The sequence shown here is derived from an EMBL/GenBank/DDBJ whole genome shotgun (WGS) entry which is preliminary data.</text>
</comment>
<protein>
    <submittedName>
        <fullName evidence="1">Uncharacterized protein</fullName>
    </submittedName>
</protein>
<accession>A0ACC2RMF7</accession>
<sequence length="136" mass="15357">MPTSKDLSHTQLAVLACKYLSPTNLKRVPTHNQLVKFVSDRRQTSNPMVKSATTIEDLVLTDALKKTEDGEMFLLHDNGQEVKDRIIATQQPKTWSSVTSDKLLMTMITEKPQLQDSNHETLWAARRFSGSSQSRS</sequence>
<gene>
    <name evidence="1" type="ORF">DSO57_1006193</name>
</gene>
<organism evidence="1 2">
    <name type="scientific">Entomophthora muscae</name>
    <dbReference type="NCBI Taxonomy" id="34485"/>
    <lineage>
        <taxon>Eukaryota</taxon>
        <taxon>Fungi</taxon>
        <taxon>Fungi incertae sedis</taxon>
        <taxon>Zoopagomycota</taxon>
        <taxon>Entomophthoromycotina</taxon>
        <taxon>Entomophthoromycetes</taxon>
        <taxon>Entomophthorales</taxon>
        <taxon>Entomophthoraceae</taxon>
        <taxon>Entomophthora</taxon>
    </lineage>
</organism>
<name>A0ACC2RMF7_9FUNG</name>